<dbReference type="InterPro" id="IPR004358">
    <property type="entry name" value="Sig_transdc_His_kin-like_C"/>
</dbReference>
<dbReference type="InterPro" id="IPR003661">
    <property type="entry name" value="HisK_dim/P_dom"/>
</dbReference>
<gene>
    <name evidence="11" type="ORF">AZOBR_p50019</name>
</gene>
<proteinExistence type="predicted"/>
<dbReference type="CDD" id="cd00156">
    <property type="entry name" value="REC"/>
    <property type="match status" value="1"/>
</dbReference>
<dbReference type="InterPro" id="IPR003594">
    <property type="entry name" value="HATPase_dom"/>
</dbReference>
<protein>
    <recommendedName>
        <fullName evidence="2">histidine kinase</fullName>
        <ecNumber evidence="2">2.7.13.3</ecNumber>
    </recommendedName>
</protein>
<dbReference type="InterPro" id="IPR005467">
    <property type="entry name" value="His_kinase_dom"/>
</dbReference>
<keyword evidence="7" id="KW-0472">Membrane</keyword>
<accession>A0A9P1NSE2</accession>
<sequence>MPLVTTDRWLGLVTTEKASTWVPLLLLLIAAPLFAIILTSAFSVRTEQEAELYEEANRWLINIEDEQKHVFGEAGRALSALIDTGVGAMSSAQCATVLARLRTYYPRHFMFTVTDANGVIRCSTEPLALGHSIADRSTFQQAHITDGIIQGLSRPSEYSGKPMIPLVRRYVDDAGRFAGTVNAVIDTAWLEDLLQRKPLPPHASLLIADRAGTLFARAPEGSAPPGGLPEFLHPLLGATQREVTDIDDGRGRRLITAHSPPEVGVRETRSILNIDRDGRMAVADAAMLRSLLISATVLLGSVLAVSWVLRRHLRYRERTEEELKRAKTISEQAAAAQRRQFDELESLYHTAPIGLAVFDRALNFVRVNEALAEINGVSVADHIGRHAWDVVPSLRETAEPLLRQVLDTGETVRGVELHGTTDRHPGTELDWIEDFYPLKGADGTVVAVGVIVRDVTEERRAKQLLDAAKREAEAASRSKSKFLAAASHDLRQPMQSLFLFAGALERHLDGSGREKLAHLERSLDALKGLLDSLLDVSKLDAGLVKVTLEDFPLNTVIDELRIAYQPVAESRGLTWHMLDCFETVRSDRVLLGRLLRNLIENAVRYTERGGITVRCVPEPERIRIEVEDTGIGIPSEELDRIFDEFHQVANVERNRQQGLGLGLAIVQRIASLLGYQVNVRSQVGHGSTFIFAVPRGAAALPSGPVEEAGVARLDREWLAVVIDDDVMVLMALQTMLKDWGCTVVVASSADQAIDRLRVAGRCPDIILADYRLGQGRLGTEAVARIRDSCRHTIPGVLLTGETGTESLREAAAHGLLILHKPVSAKLLAETLRTQLNVATQETGQNAT</sequence>
<dbReference type="InterPro" id="IPR036097">
    <property type="entry name" value="HisK_dim/P_sf"/>
</dbReference>
<evidence type="ECO:0000259" key="8">
    <source>
        <dbReference type="PROSITE" id="PS50109"/>
    </source>
</evidence>
<feature type="domain" description="Histidine kinase" evidence="8">
    <location>
        <begin position="485"/>
        <end position="697"/>
    </location>
</feature>
<dbReference type="PANTHER" id="PTHR43047">
    <property type="entry name" value="TWO-COMPONENT HISTIDINE PROTEIN KINASE"/>
    <property type="match status" value="1"/>
</dbReference>
<dbReference type="PROSITE" id="PS50112">
    <property type="entry name" value="PAS"/>
    <property type="match status" value="1"/>
</dbReference>
<dbReference type="EMBL" id="HE577332">
    <property type="protein sequence ID" value="CCD03792.1"/>
    <property type="molecule type" value="Genomic_DNA"/>
</dbReference>
<feature type="transmembrane region" description="Helical" evidence="7">
    <location>
        <begin position="286"/>
        <end position="309"/>
    </location>
</feature>
<keyword evidence="12" id="KW-1185">Reference proteome</keyword>
<evidence type="ECO:0000256" key="7">
    <source>
        <dbReference type="SAM" id="Phobius"/>
    </source>
</evidence>
<dbReference type="FunFam" id="3.30.565.10:FF:000049">
    <property type="entry name" value="Two-component sensor histidine kinase"/>
    <property type="match status" value="1"/>
</dbReference>
<dbReference type="Pfam" id="PF08448">
    <property type="entry name" value="PAS_4"/>
    <property type="match status" value="1"/>
</dbReference>
<dbReference type="InterPro" id="IPR035965">
    <property type="entry name" value="PAS-like_dom_sf"/>
</dbReference>
<dbReference type="CDD" id="cd00082">
    <property type="entry name" value="HisKA"/>
    <property type="match status" value="1"/>
</dbReference>
<dbReference type="Gene3D" id="1.10.287.130">
    <property type="match status" value="1"/>
</dbReference>
<dbReference type="Gene3D" id="3.40.50.2300">
    <property type="match status" value="1"/>
</dbReference>
<dbReference type="Pfam" id="PF02518">
    <property type="entry name" value="HATPase_c"/>
    <property type="match status" value="1"/>
</dbReference>
<dbReference type="InterPro" id="IPR036890">
    <property type="entry name" value="HATPase_C_sf"/>
</dbReference>
<keyword evidence="5 11" id="KW-0418">Kinase</keyword>
<dbReference type="InterPro" id="IPR001789">
    <property type="entry name" value="Sig_transdc_resp-reg_receiver"/>
</dbReference>
<dbReference type="SUPFAM" id="SSF55785">
    <property type="entry name" value="PYP-like sensor domain (PAS domain)"/>
    <property type="match status" value="1"/>
</dbReference>
<organism evidence="11 12">
    <name type="scientific">Azospirillum baldaniorum</name>
    <dbReference type="NCBI Taxonomy" id="1064539"/>
    <lineage>
        <taxon>Bacteria</taxon>
        <taxon>Pseudomonadati</taxon>
        <taxon>Pseudomonadota</taxon>
        <taxon>Alphaproteobacteria</taxon>
        <taxon>Rhodospirillales</taxon>
        <taxon>Azospirillaceae</taxon>
        <taxon>Azospirillum</taxon>
    </lineage>
</organism>
<evidence type="ECO:0000256" key="5">
    <source>
        <dbReference type="ARBA" id="ARBA00022777"/>
    </source>
</evidence>
<keyword evidence="3 6" id="KW-0597">Phosphoprotein</keyword>
<dbReference type="SUPFAM" id="SSF47384">
    <property type="entry name" value="Homodimeric domain of signal transducing histidine kinase"/>
    <property type="match status" value="1"/>
</dbReference>
<reference evidence="11 12" key="1">
    <citation type="journal article" date="2011" name="PLoS Genet.">
        <title>Azospirillum genomes reveal transition of bacteria from aquatic to terrestrial environments.</title>
        <authorList>
            <person name="Wisniewski-Dye F."/>
            <person name="Borziak K."/>
            <person name="Khalsa-Moyers G."/>
            <person name="Alexandre G."/>
            <person name="Sukharnikov L.O."/>
            <person name="Wuichet K."/>
            <person name="Hurst G.B."/>
            <person name="McDonald W.H."/>
            <person name="Robertson J.S."/>
            <person name="Barbe V."/>
            <person name="Calteau A."/>
            <person name="Rouy Z."/>
            <person name="Mangenot S."/>
            <person name="Prigent-Combaret C."/>
            <person name="Normand P."/>
            <person name="Boyer M."/>
            <person name="Siguier P."/>
            <person name="Dessaux Y."/>
            <person name="Elmerich C."/>
            <person name="Condemine G."/>
            <person name="Krishnen G."/>
            <person name="Kennedy I."/>
            <person name="Paterson A.H."/>
            <person name="Gonzalez V."/>
            <person name="Mavingui P."/>
            <person name="Zhulin I.B."/>
        </authorList>
    </citation>
    <scope>NUCLEOTIDE SEQUENCE [LARGE SCALE GENOMIC DNA]</scope>
    <source>
        <strain evidence="11 12">Sp245</strain>
    </source>
</reference>
<feature type="domain" description="PAS" evidence="10">
    <location>
        <begin position="340"/>
        <end position="409"/>
    </location>
</feature>
<feature type="modified residue" description="4-aspartylphosphate" evidence="6">
    <location>
        <position position="769"/>
    </location>
</feature>
<keyword evidence="4 11" id="KW-0808">Transferase</keyword>
<comment type="catalytic activity">
    <reaction evidence="1">
        <text>ATP + protein L-histidine = ADP + protein N-phospho-L-histidine.</text>
        <dbReference type="EC" id="2.7.13.3"/>
    </reaction>
</comment>
<dbReference type="SMART" id="SM00388">
    <property type="entry name" value="HisKA"/>
    <property type="match status" value="1"/>
</dbReference>
<dbReference type="EC" id="2.7.13.3" evidence="2"/>
<dbReference type="SMART" id="SM00387">
    <property type="entry name" value="HATPase_c"/>
    <property type="match status" value="1"/>
</dbReference>
<dbReference type="AlphaFoldDB" id="A0A9P1NSE2"/>
<evidence type="ECO:0000256" key="2">
    <source>
        <dbReference type="ARBA" id="ARBA00012438"/>
    </source>
</evidence>
<dbReference type="RefSeq" id="WP_014242595.1">
    <property type="nucleotide sequence ID" value="NC_016619.1"/>
</dbReference>
<dbReference type="PANTHER" id="PTHR43047:SF9">
    <property type="entry name" value="HISTIDINE KINASE"/>
    <property type="match status" value="1"/>
</dbReference>
<dbReference type="InterPro" id="IPR011006">
    <property type="entry name" value="CheY-like_superfamily"/>
</dbReference>
<dbReference type="InterPro" id="IPR013656">
    <property type="entry name" value="PAS_4"/>
</dbReference>
<feature type="transmembrane region" description="Helical" evidence="7">
    <location>
        <begin position="20"/>
        <end position="42"/>
    </location>
</feature>
<dbReference type="SUPFAM" id="SSF55874">
    <property type="entry name" value="ATPase domain of HSP90 chaperone/DNA topoisomerase II/histidine kinase"/>
    <property type="match status" value="1"/>
</dbReference>
<keyword evidence="7" id="KW-1133">Transmembrane helix</keyword>
<dbReference type="Gene3D" id="3.30.565.10">
    <property type="entry name" value="Histidine kinase-like ATPase, C-terminal domain"/>
    <property type="match status" value="1"/>
</dbReference>
<evidence type="ECO:0000256" key="6">
    <source>
        <dbReference type="PROSITE-ProRule" id="PRU00169"/>
    </source>
</evidence>
<dbReference type="Gene3D" id="3.30.450.20">
    <property type="entry name" value="PAS domain"/>
    <property type="match status" value="2"/>
</dbReference>
<geneLocation type="plasmid" evidence="11 12">
    <name>AZOBR_p5</name>
</geneLocation>
<keyword evidence="7" id="KW-0812">Transmembrane</keyword>
<dbReference type="GO" id="GO:0009927">
    <property type="term" value="F:histidine phosphotransfer kinase activity"/>
    <property type="evidence" value="ECO:0007669"/>
    <property type="project" value="TreeGrafter"/>
</dbReference>
<evidence type="ECO:0000256" key="4">
    <source>
        <dbReference type="ARBA" id="ARBA00022679"/>
    </source>
</evidence>
<evidence type="ECO:0000256" key="3">
    <source>
        <dbReference type="ARBA" id="ARBA00022553"/>
    </source>
</evidence>
<dbReference type="Pfam" id="PF00512">
    <property type="entry name" value="HisKA"/>
    <property type="match status" value="1"/>
</dbReference>
<evidence type="ECO:0000259" key="9">
    <source>
        <dbReference type="PROSITE" id="PS50110"/>
    </source>
</evidence>
<dbReference type="NCBIfam" id="TIGR00229">
    <property type="entry name" value="sensory_box"/>
    <property type="match status" value="1"/>
</dbReference>
<dbReference type="PROSITE" id="PS50110">
    <property type="entry name" value="RESPONSE_REGULATORY"/>
    <property type="match status" value="1"/>
</dbReference>
<evidence type="ECO:0000313" key="11">
    <source>
        <dbReference type="EMBL" id="CCD03792.1"/>
    </source>
</evidence>
<dbReference type="PROSITE" id="PS50109">
    <property type="entry name" value="HIS_KIN"/>
    <property type="match status" value="1"/>
</dbReference>
<dbReference type="InterPro" id="IPR000014">
    <property type="entry name" value="PAS"/>
</dbReference>
<keyword evidence="11" id="KW-0614">Plasmid</keyword>
<dbReference type="SMART" id="SM00448">
    <property type="entry name" value="REC"/>
    <property type="match status" value="1"/>
</dbReference>
<dbReference type="PRINTS" id="PR00344">
    <property type="entry name" value="BCTRLSENSOR"/>
</dbReference>
<dbReference type="GO" id="GO:0000155">
    <property type="term" value="F:phosphorelay sensor kinase activity"/>
    <property type="evidence" value="ECO:0007669"/>
    <property type="project" value="InterPro"/>
</dbReference>
<dbReference type="Pfam" id="PF00072">
    <property type="entry name" value="Response_reg"/>
    <property type="match status" value="1"/>
</dbReference>
<evidence type="ECO:0000313" key="12">
    <source>
        <dbReference type="Proteomes" id="UP000007319"/>
    </source>
</evidence>
<name>A0A9P1NSE2_9PROT</name>
<evidence type="ECO:0000259" key="10">
    <source>
        <dbReference type="PROSITE" id="PS50112"/>
    </source>
</evidence>
<feature type="domain" description="Response regulatory" evidence="9">
    <location>
        <begin position="718"/>
        <end position="835"/>
    </location>
</feature>
<dbReference type="CDD" id="cd12914">
    <property type="entry name" value="PDC1_DGC_like"/>
    <property type="match status" value="1"/>
</dbReference>
<dbReference type="GO" id="GO:0005886">
    <property type="term" value="C:plasma membrane"/>
    <property type="evidence" value="ECO:0007669"/>
    <property type="project" value="TreeGrafter"/>
</dbReference>
<dbReference type="KEGG" id="abs:AZOBR_p50019"/>
<dbReference type="Proteomes" id="UP000007319">
    <property type="component" value="Plasmid AZOBR_p5"/>
</dbReference>
<evidence type="ECO:0000256" key="1">
    <source>
        <dbReference type="ARBA" id="ARBA00000085"/>
    </source>
</evidence>
<dbReference type="SUPFAM" id="SSF52172">
    <property type="entry name" value="CheY-like"/>
    <property type="match status" value="1"/>
</dbReference>